<feature type="transmembrane region" description="Helical" evidence="1">
    <location>
        <begin position="62"/>
        <end position="86"/>
    </location>
</feature>
<dbReference type="AlphaFoldDB" id="A0A4V6A6Q2"/>
<feature type="transmembrane region" description="Helical" evidence="1">
    <location>
        <begin position="126"/>
        <end position="152"/>
    </location>
</feature>
<gene>
    <name evidence="2" type="ORF">L596_009785</name>
</gene>
<keyword evidence="3" id="KW-1185">Reference proteome</keyword>
<name>A0A4V6A6Q2_STECR</name>
<feature type="transmembrane region" description="Helical" evidence="1">
    <location>
        <begin position="98"/>
        <end position="120"/>
    </location>
</feature>
<evidence type="ECO:0000256" key="1">
    <source>
        <dbReference type="SAM" id="Phobius"/>
    </source>
</evidence>
<comment type="caution">
    <text evidence="2">The sequence shown here is derived from an EMBL/GenBank/DDBJ whole genome shotgun (WGS) entry which is preliminary data.</text>
</comment>
<dbReference type="Proteomes" id="UP000298663">
    <property type="component" value="Unassembled WGS sequence"/>
</dbReference>
<evidence type="ECO:0000313" key="3">
    <source>
        <dbReference type="Proteomes" id="UP000298663"/>
    </source>
</evidence>
<accession>A0A4V6A6Q2</accession>
<keyword evidence="1" id="KW-0472">Membrane</keyword>
<reference evidence="2 3" key="1">
    <citation type="journal article" date="2015" name="Genome Biol.">
        <title>Comparative genomics of Steinernema reveals deeply conserved gene regulatory networks.</title>
        <authorList>
            <person name="Dillman A.R."/>
            <person name="Macchietto M."/>
            <person name="Porter C.F."/>
            <person name="Rogers A."/>
            <person name="Williams B."/>
            <person name="Antoshechkin I."/>
            <person name="Lee M.M."/>
            <person name="Goodwin Z."/>
            <person name="Lu X."/>
            <person name="Lewis E.E."/>
            <person name="Goodrich-Blair H."/>
            <person name="Stock S.P."/>
            <person name="Adams B.J."/>
            <person name="Sternberg P.W."/>
            <person name="Mortazavi A."/>
        </authorList>
    </citation>
    <scope>NUCLEOTIDE SEQUENCE [LARGE SCALE GENOMIC DNA]</scope>
    <source>
        <strain evidence="2 3">ALL</strain>
    </source>
</reference>
<organism evidence="2 3">
    <name type="scientific">Steinernema carpocapsae</name>
    <name type="common">Entomopathogenic nematode</name>
    <dbReference type="NCBI Taxonomy" id="34508"/>
    <lineage>
        <taxon>Eukaryota</taxon>
        <taxon>Metazoa</taxon>
        <taxon>Ecdysozoa</taxon>
        <taxon>Nematoda</taxon>
        <taxon>Chromadorea</taxon>
        <taxon>Rhabditida</taxon>
        <taxon>Tylenchina</taxon>
        <taxon>Panagrolaimomorpha</taxon>
        <taxon>Strongyloidoidea</taxon>
        <taxon>Steinernematidae</taxon>
        <taxon>Steinernema</taxon>
    </lineage>
</organism>
<proteinExistence type="predicted"/>
<evidence type="ECO:0000313" key="2">
    <source>
        <dbReference type="EMBL" id="TKR95645.1"/>
    </source>
</evidence>
<keyword evidence="1" id="KW-1133">Transmembrane helix</keyword>
<feature type="transmembrane region" description="Helical" evidence="1">
    <location>
        <begin position="33"/>
        <end position="50"/>
    </location>
</feature>
<dbReference type="EMBL" id="AZBU02000002">
    <property type="protein sequence ID" value="TKR95645.1"/>
    <property type="molecule type" value="Genomic_DNA"/>
</dbReference>
<sequence>MDQPFKARLESSGKLCAFFCVHFFGKICLKTTFRFYVALFTLAGSIYFAVQSTTNSQFDNQFDFATVGLVFNLLLCLFHLVLLLAFQKFEKSDRFFRNLILIYIPLEVVFALLCAVAVATDHQGNALYITFSSFFGVVAFFAVTVYMTFLIAMRQLTLKIRKSQSTQTDEEEVQLESAQTEISCQTEPEEPQIIEVVIEEEQLVQVEEELSEIELEEQVEEVIEEVSEDSTQPFADEPMFLPFSPLPALPLYSEPPPAYVLPYEKANVEE</sequence>
<reference evidence="2 3" key="2">
    <citation type="journal article" date="2019" name="G3 (Bethesda)">
        <title>Hybrid Assembly of the Genome of the Entomopathogenic Nematode Steinernema carpocapsae Identifies the X-Chromosome.</title>
        <authorList>
            <person name="Serra L."/>
            <person name="Macchietto M."/>
            <person name="Macias-Munoz A."/>
            <person name="McGill C.J."/>
            <person name="Rodriguez I.M."/>
            <person name="Rodriguez B."/>
            <person name="Murad R."/>
            <person name="Mortazavi A."/>
        </authorList>
    </citation>
    <scope>NUCLEOTIDE SEQUENCE [LARGE SCALE GENOMIC DNA]</scope>
    <source>
        <strain evidence="2 3">ALL</strain>
    </source>
</reference>
<keyword evidence="1" id="KW-0812">Transmembrane</keyword>
<protein>
    <submittedName>
        <fullName evidence="2">Uncharacterized protein</fullName>
    </submittedName>
</protein>